<keyword evidence="3 4" id="KW-0663">Pyridoxal phosphate</keyword>
<comment type="caution">
    <text evidence="5">The sequence shown here is derived from an EMBL/GenBank/DDBJ whole genome shotgun (WGS) entry which is preliminary data.</text>
</comment>
<dbReference type="Gene3D" id="3.90.1150.10">
    <property type="entry name" value="Aspartate Aminotransferase, domain 1"/>
    <property type="match status" value="1"/>
</dbReference>
<dbReference type="CDD" id="cd00616">
    <property type="entry name" value="AHBA_syn"/>
    <property type="match status" value="1"/>
</dbReference>
<dbReference type="GO" id="GO:0030170">
    <property type="term" value="F:pyridoxal phosphate binding"/>
    <property type="evidence" value="ECO:0007669"/>
    <property type="project" value="TreeGrafter"/>
</dbReference>
<dbReference type="Pfam" id="PF01041">
    <property type="entry name" value="DegT_DnrJ_EryC1"/>
    <property type="match status" value="1"/>
</dbReference>
<feature type="modified residue" description="N6-(pyridoxal phosphate)lysine" evidence="3">
    <location>
        <position position="192"/>
    </location>
</feature>
<proteinExistence type="inferred from homology"/>
<protein>
    <submittedName>
        <fullName evidence="5">dTDP-4-amino-4,6-dideoxygalactose transaminase</fullName>
    </submittedName>
</protein>
<feature type="active site" description="Proton acceptor" evidence="2">
    <location>
        <position position="192"/>
    </location>
</feature>
<dbReference type="OrthoDB" id="9810913at2"/>
<dbReference type="PANTHER" id="PTHR30244:SF34">
    <property type="entry name" value="DTDP-4-AMINO-4,6-DIDEOXYGALACTOSE TRANSAMINASE"/>
    <property type="match status" value="1"/>
</dbReference>
<dbReference type="SUPFAM" id="SSF53383">
    <property type="entry name" value="PLP-dependent transferases"/>
    <property type="match status" value="1"/>
</dbReference>
<gene>
    <name evidence="5" type="ORF">DFQ05_1578</name>
</gene>
<name>A0A4R1KTB4_9FLAO</name>
<evidence type="ECO:0000256" key="4">
    <source>
        <dbReference type="RuleBase" id="RU004508"/>
    </source>
</evidence>
<dbReference type="RefSeq" id="WP_132704829.1">
    <property type="nucleotide sequence ID" value="NZ_SMGI01000002.1"/>
</dbReference>
<dbReference type="InterPro" id="IPR015421">
    <property type="entry name" value="PyrdxlP-dep_Trfase_major"/>
</dbReference>
<dbReference type="GO" id="GO:0008483">
    <property type="term" value="F:transaminase activity"/>
    <property type="evidence" value="ECO:0007669"/>
    <property type="project" value="TreeGrafter"/>
</dbReference>
<dbReference type="GO" id="GO:0000271">
    <property type="term" value="P:polysaccharide biosynthetic process"/>
    <property type="evidence" value="ECO:0007669"/>
    <property type="project" value="TreeGrafter"/>
</dbReference>
<evidence type="ECO:0000313" key="6">
    <source>
        <dbReference type="Proteomes" id="UP000295714"/>
    </source>
</evidence>
<reference evidence="5 6" key="1">
    <citation type="journal article" date="2015" name="Stand. Genomic Sci.">
        <title>Genomic Encyclopedia of Bacterial and Archaeal Type Strains, Phase III: the genomes of soil and plant-associated and newly described type strains.</title>
        <authorList>
            <person name="Whitman W.B."/>
            <person name="Woyke T."/>
            <person name="Klenk H.P."/>
            <person name="Zhou Y."/>
            <person name="Lilburn T.G."/>
            <person name="Beck B.J."/>
            <person name="De Vos P."/>
            <person name="Vandamme P."/>
            <person name="Eisen J.A."/>
            <person name="Garrity G."/>
            <person name="Hugenholtz P."/>
            <person name="Kyrpides N.C."/>
        </authorList>
    </citation>
    <scope>NUCLEOTIDE SEQUENCE [LARGE SCALE GENOMIC DNA]</scope>
    <source>
        <strain evidence="5 6">CECT 8445</strain>
    </source>
</reference>
<dbReference type="Gene3D" id="3.40.640.10">
    <property type="entry name" value="Type I PLP-dependent aspartate aminotransferase-like (Major domain)"/>
    <property type="match status" value="1"/>
</dbReference>
<comment type="similarity">
    <text evidence="1 4">Belongs to the DegT/DnrJ/EryC1 family.</text>
</comment>
<keyword evidence="6" id="KW-1185">Reference proteome</keyword>
<dbReference type="PIRSF" id="PIRSF000390">
    <property type="entry name" value="PLP_StrS"/>
    <property type="match status" value="1"/>
</dbReference>
<dbReference type="EMBL" id="SMGI01000002">
    <property type="protein sequence ID" value="TCK67797.1"/>
    <property type="molecule type" value="Genomic_DNA"/>
</dbReference>
<organism evidence="5 6">
    <name type="scientific">Winogradskyella wandonensis</name>
    <dbReference type="NCBI Taxonomy" id="1442586"/>
    <lineage>
        <taxon>Bacteria</taxon>
        <taxon>Pseudomonadati</taxon>
        <taxon>Bacteroidota</taxon>
        <taxon>Flavobacteriia</taxon>
        <taxon>Flavobacteriales</taxon>
        <taxon>Flavobacteriaceae</taxon>
        <taxon>Winogradskyella</taxon>
    </lineage>
</organism>
<dbReference type="InterPro" id="IPR000653">
    <property type="entry name" value="DegT/StrS_aminotransferase"/>
</dbReference>
<dbReference type="Proteomes" id="UP000295714">
    <property type="component" value="Unassembled WGS sequence"/>
</dbReference>
<evidence type="ECO:0000256" key="2">
    <source>
        <dbReference type="PIRSR" id="PIRSR000390-1"/>
    </source>
</evidence>
<dbReference type="PANTHER" id="PTHR30244">
    <property type="entry name" value="TRANSAMINASE"/>
    <property type="match status" value="1"/>
</dbReference>
<dbReference type="InterPro" id="IPR015424">
    <property type="entry name" value="PyrdxlP-dep_Trfase"/>
</dbReference>
<evidence type="ECO:0000313" key="5">
    <source>
        <dbReference type="EMBL" id="TCK67797.1"/>
    </source>
</evidence>
<dbReference type="AlphaFoldDB" id="A0A4R1KTB4"/>
<sequence>MKKRKIFLSATHVSPSVNKYVSRALSSNELSYYGENIEDFERALKSYLGGNKEVVLLNSGTSAIHLALIQLGVSHGDEVICQTNTFCATANPIKYVGAEPIFVDSEPQTWNICPKHLETAIKNRLEKGRKPKAIIIVHAYGMPAMIDELLMISNKYNIPIIEDAAEALGSSHRGQKCGTFGDYSIISFNGNKVITSSGGGALICNSTEEKENIIYYATQAREAKKFYYHNNIGYNYRMSNLNAGVGLGQMEVLNDYIKKRREINLFYRSVFKDIEGVNVFTENRDYVFSNFWLNCIFFDEKTAPFTKEELLKKFEEENIETKLLWKPMHKQPIYKGSMYFGYGESEKLFSSGLCLPSGSILSEEDLFRIKRTIETI</sequence>
<dbReference type="InterPro" id="IPR015422">
    <property type="entry name" value="PyrdxlP-dep_Trfase_small"/>
</dbReference>
<evidence type="ECO:0000256" key="1">
    <source>
        <dbReference type="ARBA" id="ARBA00037999"/>
    </source>
</evidence>
<evidence type="ECO:0000256" key="3">
    <source>
        <dbReference type="PIRSR" id="PIRSR000390-2"/>
    </source>
</evidence>
<accession>A0A4R1KTB4</accession>